<dbReference type="Pfam" id="PF00014">
    <property type="entry name" value="Kunitz_BPTI"/>
    <property type="match status" value="1"/>
</dbReference>
<feature type="signal peptide" evidence="1">
    <location>
        <begin position="1"/>
        <end position="21"/>
    </location>
</feature>
<dbReference type="Gene3D" id="4.10.410.10">
    <property type="entry name" value="Pancreatic trypsin inhibitor Kunitz domain"/>
    <property type="match status" value="1"/>
</dbReference>
<dbReference type="PROSITE" id="PS50279">
    <property type="entry name" value="BPTI_KUNITZ_2"/>
    <property type="match status" value="1"/>
</dbReference>
<evidence type="ECO:0000313" key="3">
    <source>
        <dbReference type="EMBL" id="KAG5679085.1"/>
    </source>
</evidence>
<dbReference type="PROSITE" id="PS00280">
    <property type="entry name" value="BPTI_KUNITZ_1"/>
    <property type="match status" value="1"/>
</dbReference>
<accession>A0A9J6CB01</accession>
<dbReference type="EMBL" id="JADBJN010000002">
    <property type="protein sequence ID" value="KAG5679085.1"/>
    <property type="molecule type" value="Genomic_DNA"/>
</dbReference>
<keyword evidence="1" id="KW-0732">Signal</keyword>
<dbReference type="InterPro" id="IPR020901">
    <property type="entry name" value="Prtase_inh_Kunz-CS"/>
</dbReference>
<dbReference type="CDD" id="cd00109">
    <property type="entry name" value="Kunitz-type"/>
    <property type="match status" value="1"/>
</dbReference>
<feature type="chain" id="PRO_5039894248" description="BPTI/Kunitz inhibitor domain-containing protein" evidence="1">
    <location>
        <begin position="22"/>
        <end position="109"/>
    </location>
</feature>
<dbReference type="SMART" id="SM00131">
    <property type="entry name" value="KU"/>
    <property type="match status" value="1"/>
</dbReference>
<proteinExistence type="predicted"/>
<dbReference type="SUPFAM" id="SSF57362">
    <property type="entry name" value="BPTI-like"/>
    <property type="match status" value="1"/>
</dbReference>
<protein>
    <recommendedName>
        <fullName evidence="2">BPTI/Kunitz inhibitor domain-containing protein</fullName>
    </recommendedName>
</protein>
<sequence>MKSFVVFSFVILSLTIVGVYCGSNDFQDCHLPLDSGYECPSGSGSPPDPNVKYYFANFTSGFCEEFSYKGCGGNTNRFTDVTYCESYCATQGDAVPSAITRPTTLQPQL</sequence>
<dbReference type="InterPro" id="IPR002223">
    <property type="entry name" value="Kunitz_BPTI"/>
</dbReference>
<keyword evidence="4" id="KW-1185">Reference proteome</keyword>
<gene>
    <name evidence="3" type="ORF">PVAND_008680</name>
</gene>
<dbReference type="InterPro" id="IPR036880">
    <property type="entry name" value="Kunitz_BPTI_sf"/>
</dbReference>
<name>A0A9J6CB01_POLVA</name>
<evidence type="ECO:0000259" key="2">
    <source>
        <dbReference type="PROSITE" id="PS50279"/>
    </source>
</evidence>
<dbReference type="Proteomes" id="UP001107558">
    <property type="component" value="Chromosome 2"/>
</dbReference>
<comment type="caution">
    <text evidence="3">The sequence shown here is derived from an EMBL/GenBank/DDBJ whole genome shotgun (WGS) entry which is preliminary data.</text>
</comment>
<feature type="domain" description="BPTI/Kunitz inhibitor" evidence="2">
    <location>
        <begin position="29"/>
        <end position="88"/>
    </location>
</feature>
<dbReference type="OrthoDB" id="4473401at2759"/>
<dbReference type="GO" id="GO:0004867">
    <property type="term" value="F:serine-type endopeptidase inhibitor activity"/>
    <property type="evidence" value="ECO:0007669"/>
    <property type="project" value="InterPro"/>
</dbReference>
<reference evidence="3" key="1">
    <citation type="submission" date="2021-03" db="EMBL/GenBank/DDBJ databases">
        <title>Chromosome level genome of the anhydrobiotic midge Polypedilum vanderplanki.</title>
        <authorList>
            <person name="Yoshida Y."/>
            <person name="Kikawada T."/>
            <person name="Gusev O."/>
        </authorList>
    </citation>
    <scope>NUCLEOTIDE SEQUENCE</scope>
    <source>
        <strain evidence="3">NIAS01</strain>
        <tissue evidence="3">Whole body or cell culture</tissue>
    </source>
</reference>
<organism evidence="3 4">
    <name type="scientific">Polypedilum vanderplanki</name>
    <name type="common">Sleeping chironomid midge</name>
    <dbReference type="NCBI Taxonomy" id="319348"/>
    <lineage>
        <taxon>Eukaryota</taxon>
        <taxon>Metazoa</taxon>
        <taxon>Ecdysozoa</taxon>
        <taxon>Arthropoda</taxon>
        <taxon>Hexapoda</taxon>
        <taxon>Insecta</taxon>
        <taxon>Pterygota</taxon>
        <taxon>Neoptera</taxon>
        <taxon>Endopterygota</taxon>
        <taxon>Diptera</taxon>
        <taxon>Nematocera</taxon>
        <taxon>Chironomoidea</taxon>
        <taxon>Chironomidae</taxon>
        <taxon>Chironominae</taxon>
        <taxon>Polypedilum</taxon>
        <taxon>Polypedilum</taxon>
    </lineage>
</organism>
<evidence type="ECO:0000256" key="1">
    <source>
        <dbReference type="SAM" id="SignalP"/>
    </source>
</evidence>
<evidence type="ECO:0000313" key="4">
    <source>
        <dbReference type="Proteomes" id="UP001107558"/>
    </source>
</evidence>
<dbReference type="AlphaFoldDB" id="A0A9J6CB01"/>